<protein>
    <submittedName>
        <fullName evidence="5">Uncharacterized protein</fullName>
    </submittedName>
</protein>
<sequence>MATVNSATRVTPCYTGEGGSKGGSTSNDYDVEEVEAMVVSRFGEGSLEKLIHNKMLQIHTDLLQESQYEGWILPSKKHTARARPKHNMPKVSEPMEGIVLAQGSEGGNTNKRCKRNSMRAREHSSKERQASPQLRKVKGFVRSDSVRVWFKLLQKFQHSCERFNPSSLTLSSLKLAAGAISEIVDIADTIKACRLSNSEDDFAAWDKSLGALEQLGMNTSKRLDTEIEPLKEKARRHEVKLLAEVNSPCKMPLIVEVISKETIKPSSPTLFHLRTFKLSLIDQYAFPVYVPLVLFYSAKGKYDVKDRR</sequence>
<dbReference type="InterPro" id="IPR023213">
    <property type="entry name" value="CAT-like_dom_sf"/>
</dbReference>
<name>A0A835GW01_9MAGN</name>
<feature type="region of interest" description="Disordered" evidence="4">
    <location>
        <begin position="101"/>
        <end position="133"/>
    </location>
</feature>
<reference evidence="5 6" key="1">
    <citation type="submission" date="2020-10" db="EMBL/GenBank/DDBJ databases">
        <title>The Coptis chinensis genome and diversification of protoberbering-type alkaloids.</title>
        <authorList>
            <person name="Wang B."/>
            <person name="Shu S."/>
            <person name="Song C."/>
            <person name="Liu Y."/>
        </authorList>
    </citation>
    <scope>NUCLEOTIDE SEQUENCE [LARGE SCALE GENOMIC DNA]</scope>
    <source>
        <strain evidence="5">HL-2020</strain>
        <tissue evidence="5">Leaf</tissue>
    </source>
</reference>
<comment type="caution">
    <text evidence="5">The sequence shown here is derived from an EMBL/GenBank/DDBJ whole genome shotgun (WGS) entry which is preliminary data.</text>
</comment>
<dbReference type="PANTHER" id="PTHR31623">
    <property type="entry name" value="F21J9.9"/>
    <property type="match status" value="1"/>
</dbReference>
<feature type="compositionally biased region" description="Basic and acidic residues" evidence="4">
    <location>
        <begin position="119"/>
        <end position="129"/>
    </location>
</feature>
<keyword evidence="6" id="KW-1185">Reference proteome</keyword>
<comment type="similarity">
    <text evidence="1">Belongs to the plant acyltransferase family.</text>
</comment>
<evidence type="ECO:0000256" key="3">
    <source>
        <dbReference type="ARBA" id="ARBA00023315"/>
    </source>
</evidence>
<gene>
    <name evidence="5" type="ORF">IFM89_013412</name>
</gene>
<feature type="region of interest" description="Disordered" evidence="4">
    <location>
        <begin position="1"/>
        <end position="27"/>
    </location>
</feature>
<dbReference type="PANTHER" id="PTHR31623:SF17">
    <property type="entry name" value="F21J9.9"/>
    <property type="match status" value="1"/>
</dbReference>
<dbReference type="GO" id="GO:0016746">
    <property type="term" value="F:acyltransferase activity"/>
    <property type="evidence" value="ECO:0007669"/>
    <property type="project" value="UniProtKB-KW"/>
</dbReference>
<accession>A0A835GW01</accession>
<organism evidence="5 6">
    <name type="scientific">Coptis chinensis</name>
    <dbReference type="NCBI Taxonomy" id="261450"/>
    <lineage>
        <taxon>Eukaryota</taxon>
        <taxon>Viridiplantae</taxon>
        <taxon>Streptophyta</taxon>
        <taxon>Embryophyta</taxon>
        <taxon>Tracheophyta</taxon>
        <taxon>Spermatophyta</taxon>
        <taxon>Magnoliopsida</taxon>
        <taxon>Ranunculales</taxon>
        <taxon>Ranunculaceae</taxon>
        <taxon>Coptidoideae</taxon>
        <taxon>Coptis</taxon>
    </lineage>
</organism>
<evidence type="ECO:0000256" key="1">
    <source>
        <dbReference type="ARBA" id="ARBA00009861"/>
    </source>
</evidence>
<dbReference type="Pfam" id="PF02458">
    <property type="entry name" value="Transferase"/>
    <property type="match status" value="1"/>
</dbReference>
<dbReference type="Proteomes" id="UP000631114">
    <property type="component" value="Unassembled WGS sequence"/>
</dbReference>
<evidence type="ECO:0000313" key="6">
    <source>
        <dbReference type="Proteomes" id="UP000631114"/>
    </source>
</evidence>
<keyword evidence="3" id="KW-0012">Acyltransferase</keyword>
<evidence type="ECO:0000313" key="5">
    <source>
        <dbReference type="EMBL" id="KAF9588560.1"/>
    </source>
</evidence>
<dbReference type="EMBL" id="JADFTS010000009">
    <property type="protein sequence ID" value="KAF9588560.1"/>
    <property type="molecule type" value="Genomic_DNA"/>
</dbReference>
<keyword evidence="2" id="KW-0808">Transferase</keyword>
<dbReference type="AlphaFoldDB" id="A0A835GW01"/>
<proteinExistence type="inferred from homology"/>
<dbReference type="Gene3D" id="3.30.559.10">
    <property type="entry name" value="Chloramphenicol acetyltransferase-like domain"/>
    <property type="match status" value="1"/>
</dbReference>
<evidence type="ECO:0000256" key="2">
    <source>
        <dbReference type="ARBA" id="ARBA00022679"/>
    </source>
</evidence>
<evidence type="ECO:0000256" key="4">
    <source>
        <dbReference type="SAM" id="MobiDB-lite"/>
    </source>
</evidence>